<dbReference type="RefSeq" id="WP_033091100.1">
    <property type="nucleotide sequence ID" value="NZ_AP017900.1"/>
</dbReference>
<keyword evidence="3" id="KW-1185">Reference proteome</keyword>
<dbReference type="OrthoDB" id="4570639at2"/>
<dbReference type="GeneID" id="93371833"/>
<evidence type="ECO:0000313" key="3">
    <source>
        <dbReference type="Proteomes" id="UP000037179"/>
    </source>
</evidence>
<accession>A0A0B8NR63</accession>
<proteinExistence type="predicted"/>
<reference evidence="2 3" key="2">
    <citation type="journal article" date="2016" name="Genome Announc.">
        <title>Draft Genome Sequence of Erythromycin- and Oxytetracycline-Sensitive Nocardia seriolae Strain U-1 (NBRC 110359).</title>
        <authorList>
            <person name="Imajoh M."/>
            <person name="Sukeda M."/>
            <person name="Shimizu M."/>
            <person name="Yamane J."/>
            <person name="Ohnishi K."/>
            <person name="Oshima S."/>
        </authorList>
    </citation>
    <scope>NUCLEOTIDE SEQUENCE [LARGE SCALE GENOMIC DNA]</scope>
    <source>
        <strain evidence="2 3">U-1</strain>
    </source>
</reference>
<reference evidence="1 4" key="3">
    <citation type="submission" date="2016-10" db="EMBL/GenBank/DDBJ databases">
        <title>Genome sequence of Nocardia seriolae strain EM150506, isolated from Anguila japonica.</title>
        <authorList>
            <person name="Han H.-J."/>
        </authorList>
    </citation>
    <scope>NUCLEOTIDE SEQUENCE [LARGE SCALE GENOMIC DNA]</scope>
    <source>
        <strain evidence="1 4">EM150506</strain>
    </source>
</reference>
<dbReference type="Proteomes" id="UP000037179">
    <property type="component" value="Unassembled WGS sequence"/>
</dbReference>
<organism evidence="2 3">
    <name type="scientific">Nocardia seriolae</name>
    <dbReference type="NCBI Taxonomy" id="37332"/>
    <lineage>
        <taxon>Bacteria</taxon>
        <taxon>Bacillati</taxon>
        <taxon>Actinomycetota</taxon>
        <taxon>Actinomycetes</taxon>
        <taxon>Mycobacteriales</taxon>
        <taxon>Nocardiaceae</taxon>
        <taxon>Nocardia</taxon>
    </lineage>
</organism>
<dbReference type="KEGG" id="nsr:NS506_00274"/>
<dbReference type="EMBL" id="BBYQ01000177">
    <property type="protein sequence ID" value="GAP32750.1"/>
    <property type="molecule type" value="Genomic_DNA"/>
</dbReference>
<evidence type="ECO:0000313" key="2">
    <source>
        <dbReference type="EMBL" id="GAP32750.1"/>
    </source>
</evidence>
<dbReference type="EMBL" id="CP017839">
    <property type="protein sequence ID" value="APA94358.1"/>
    <property type="molecule type" value="Genomic_DNA"/>
</dbReference>
<evidence type="ECO:0000313" key="4">
    <source>
        <dbReference type="Proteomes" id="UP000180166"/>
    </source>
</evidence>
<evidence type="ECO:0000313" key="1">
    <source>
        <dbReference type="EMBL" id="APA94358.1"/>
    </source>
</evidence>
<reference evidence="3" key="1">
    <citation type="submission" date="2015-07" db="EMBL/GenBank/DDBJ databases">
        <title>Nocardia seriolae U-1 whole genome shotgun sequence.</title>
        <authorList>
            <person name="Imajoh M."/>
            <person name="Fukumoto Y."/>
            <person name="Sukeda M."/>
            <person name="Yamane J."/>
            <person name="Yamasaki K."/>
            <person name="Shimizu M."/>
            <person name="Ohnishi K."/>
            <person name="Oshima S."/>
        </authorList>
    </citation>
    <scope>NUCLEOTIDE SEQUENCE [LARGE SCALE GENOMIC DNA]</scope>
    <source>
        <strain evidence="3">U-1</strain>
    </source>
</reference>
<protein>
    <submittedName>
        <fullName evidence="2">Uncharacterized protein</fullName>
    </submittedName>
</protein>
<name>A0A0B8NR63_9NOCA</name>
<dbReference type="AlphaFoldDB" id="A0A0B8NR63"/>
<gene>
    <name evidence="1" type="ORF">NS506_00274</name>
    <name evidence="2" type="ORF">NSK11_contig00177-0014</name>
</gene>
<dbReference type="Proteomes" id="UP000180166">
    <property type="component" value="Chromosome"/>
</dbReference>
<sequence>MYVCDWSITSALVDEFAERLPGHKETDWRVSWLPGRLVTRAQAIAAMELAELLHDTTATDHAPIQATIAATAEQLGIRPIDVAIAFSARYPYR</sequence>